<evidence type="ECO:0000256" key="1">
    <source>
        <dbReference type="SAM" id="Coils"/>
    </source>
</evidence>
<dbReference type="GO" id="GO:0031932">
    <property type="term" value="C:TORC2 complex"/>
    <property type="evidence" value="ECO:0007669"/>
    <property type="project" value="TreeGrafter"/>
</dbReference>
<dbReference type="InterPro" id="IPR050517">
    <property type="entry name" value="DDR_Repair_Kinase"/>
</dbReference>
<gene>
    <name evidence="3" type="ORF">TTRE_0000544901</name>
</gene>
<dbReference type="InterPro" id="IPR003152">
    <property type="entry name" value="FATC_dom"/>
</dbReference>
<evidence type="ECO:0000259" key="2">
    <source>
        <dbReference type="PROSITE" id="PS51190"/>
    </source>
</evidence>
<protein>
    <submittedName>
        <fullName evidence="3">FATC domain containing protein</fullName>
    </submittedName>
</protein>
<evidence type="ECO:0000313" key="3">
    <source>
        <dbReference type="EMBL" id="CDW57162.1"/>
    </source>
</evidence>
<dbReference type="EMBL" id="HG806128">
    <property type="protein sequence ID" value="CDW57162.1"/>
    <property type="molecule type" value="Genomic_DNA"/>
</dbReference>
<evidence type="ECO:0000313" key="4">
    <source>
        <dbReference type="Proteomes" id="UP000030665"/>
    </source>
</evidence>
<feature type="coiled-coil region" evidence="1">
    <location>
        <begin position="98"/>
        <end position="125"/>
    </location>
</feature>
<keyword evidence="4" id="KW-1185">Reference proteome</keyword>
<dbReference type="OrthoDB" id="10065496at2759"/>
<reference evidence="3" key="2">
    <citation type="submission" date="2014-03" db="EMBL/GenBank/DDBJ databases">
        <title>The whipworm genome and dual-species transcriptomics of an intimate host-pathogen interaction.</title>
        <authorList>
            <person name="Foth B.J."/>
            <person name="Tsai I.J."/>
            <person name="Reid A.J."/>
            <person name="Bancroft A.J."/>
            <person name="Nichol S."/>
            <person name="Tracey A."/>
            <person name="Holroyd N."/>
            <person name="Cotton J.A."/>
            <person name="Stanley E.J."/>
            <person name="Zarowiecki M."/>
            <person name="Liu J.Z."/>
            <person name="Huckvale T."/>
            <person name="Cooper P.J."/>
            <person name="Grencis R.K."/>
            <person name="Berriman M."/>
        </authorList>
    </citation>
    <scope>NUCLEOTIDE SEQUENCE [LARGE SCALE GENOMIC DNA]</scope>
</reference>
<sequence>MLRCKSATLLKLFDAFIYDPLIDWTTGYPGDGHGTVVQNIIYALHPSSFNMHQYKEAAFQLKKQLFCLYCRDALVQWNCYNERLWNALEAYRDSVMKVSVAESAIEEIEKELQLLRDRNIYLAEAKGDINHPIFTLSQRFGQYRSIDAKSGQLLARLKATSQFYDHLVNSYECDNLKNSLLLTYQNLRHLLASTMELMPAYIELQRYMPVEFRNSYFVRKWLKLINDAIEVKSTNDSKKLEVECNDLLNEDSLRIKDASASEQAQKSCHSVEAAFSTVSERSAKLPVKDFSNSFLELSLCHIYSTSSDFLKVHVMKIVREKLLYVLEKVMDFNEHRTASSFREFDPDFELKDMVVIMKHIKAAQQFLNVIQSETFSSVVALVQCFERVFNQLLHLIRELTLEVIPELFGVAAVNRGAIVKLLDLLMHFNTSSAVTWDSLYDDLVVSKIVVCVKNPLYISTLQSQASCLFQENLPEGLEPIQPVVKQILDQYSMLETVILDLISLVTEAEQSDQFKIRNKNDSDLFTPIVADSSFYSTLFLCRYYATYLAFSGVLACSDFLRGFNSPDSFLDVFIQFPKLVVFTLLRQVLYGLASHVLYVVKTNVEERSTPLETEASSAAFKLLEELYRNVLSKWDVKCKQRIALTFGEGLSVVHNVSFAFRWCNRGVVPIDRFVHSELLLQLRKLDQSLAEVVPSLQGSLESLTHFSGEMFSRLNWAAGANKVWTSHLESFKHAVIVDKQKIENTMNTCRQLNLYLNAVISMETLPREADGTLSGNAETVRLVLNYIEISSVLNFEYSKLSQLELKLSNVLPFCSAKDPSRDWLVSLMAKTDQEIEEMNIKRDQSILRFSEAIKSADVYLDSVRAEFSNFFEHTAEISSVVKNFAKLEDNELFGKLHDFVRLCRFHAETAVSIVKSGQMLRNSISMWSKEVNNLLKKARDVDNLALMYEGWTAWV</sequence>
<dbReference type="GO" id="GO:0031929">
    <property type="term" value="P:TOR signaling"/>
    <property type="evidence" value="ECO:0007669"/>
    <property type="project" value="TreeGrafter"/>
</dbReference>
<reference evidence="3" key="1">
    <citation type="submission" date="2014-01" db="EMBL/GenBank/DDBJ databases">
        <authorList>
            <person name="Aslett M."/>
        </authorList>
    </citation>
    <scope>NUCLEOTIDE SEQUENCE</scope>
</reference>
<keyword evidence="1" id="KW-0175">Coiled coil</keyword>
<dbReference type="SMART" id="SM01343">
    <property type="entry name" value="FATC"/>
    <property type="match status" value="1"/>
</dbReference>
<dbReference type="Pfam" id="PF02260">
    <property type="entry name" value="FATC"/>
    <property type="match status" value="1"/>
</dbReference>
<name>A0A077Z9W0_TRITR</name>
<organism evidence="3 4">
    <name type="scientific">Trichuris trichiura</name>
    <name type="common">Whipworm</name>
    <name type="synonym">Trichocephalus trichiurus</name>
    <dbReference type="NCBI Taxonomy" id="36087"/>
    <lineage>
        <taxon>Eukaryota</taxon>
        <taxon>Metazoa</taxon>
        <taxon>Ecdysozoa</taxon>
        <taxon>Nematoda</taxon>
        <taxon>Enoplea</taxon>
        <taxon>Dorylaimia</taxon>
        <taxon>Trichinellida</taxon>
        <taxon>Trichuridae</taxon>
        <taxon>Trichuris</taxon>
    </lineage>
</organism>
<dbReference type="PANTHER" id="PTHR11139:SF119">
    <property type="entry name" value="SERINE_THREONINE-PROTEIN KINASE SMG1"/>
    <property type="match status" value="1"/>
</dbReference>
<dbReference type="PROSITE" id="PS51190">
    <property type="entry name" value="FATC"/>
    <property type="match status" value="1"/>
</dbReference>
<feature type="domain" description="FATC" evidence="2">
    <location>
        <begin position="911"/>
        <end position="955"/>
    </location>
</feature>
<dbReference type="PANTHER" id="PTHR11139">
    <property type="entry name" value="ATAXIA TELANGIECTASIA MUTATED ATM -RELATED"/>
    <property type="match status" value="1"/>
</dbReference>
<dbReference type="GO" id="GO:0004674">
    <property type="term" value="F:protein serine/threonine kinase activity"/>
    <property type="evidence" value="ECO:0007669"/>
    <property type="project" value="TreeGrafter"/>
</dbReference>
<dbReference type="GO" id="GO:0016242">
    <property type="term" value="P:negative regulation of macroautophagy"/>
    <property type="evidence" value="ECO:0007669"/>
    <property type="project" value="TreeGrafter"/>
</dbReference>
<dbReference type="GO" id="GO:0031931">
    <property type="term" value="C:TORC1 complex"/>
    <property type="evidence" value="ECO:0007669"/>
    <property type="project" value="TreeGrafter"/>
</dbReference>
<dbReference type="AlphaFoldDB" id="A0A077Z9W0"/>
<dbReference type="GO" id="GO:0005634">
    <property type="term" value="C:nucleus"/>
    <property type="evidence" value="ECO:0007669"/>
    <property type="project" value="TreeGrafter"/>
</dbReference>
<accession>A0A077Z9W0</accession>
<dbReference type="Proteomes" id="UP000030665">
    <property type="component" value="Unassembled WGS sequence"/>
</dbReference>
<dbReference type="GO" id="GO:0005737">
    <property type="term" value="C:cytoplasm"/>
    <property type="evidence" value="ECO:0007669"/>
    <property type="project" value="TreeGrafter"/>
</dbReference>
<dbReference type="STRING" id="36087.A0A077Z9W0"/>
<proteinExistence type="predicted"/>